<evidence type="ECO:0000256" key="5">
    <source>
        <dbReference type="HAMAP-Rule" id="MF_00694"/>
    </source>
</evidence>
<organism evidence="9 10">
    <name type="scientific">Phytomonospora endophytica</name>
    <dbReference type="NCBI Taxonomy" id="714109"/>
    <lineage>
        <taxon>Bacteria</taxon>
        <taxon>Bacillati</taxon>
        <taxon>Actinomycetota</taxon>
        <taxon>Actinomycetes</taxon>
        <taxon>Micromonosporales</taxon>
        <taxon>Micromonosporaceae</taxon>
        <taxon>Phytomonospora</taxon>
    </lineage>
</organism>
<dbReference type="EMBL" id="JACHGT010000004">
    <property type="protein sequence ID" value="MBB6034162.1"/>
    <property type="molecule type" value="Genomic_DNA"/>
</dbReference>
<dbReference type="InterPro" id="IPR002220">
    <property type="entry name" value="DapA-like"/>
</dbReference>
<dbReference type="GO" id="GO:0008840">
    <property type="term" value="F:4-hydroxy-tetrahydrodipicolinate synthase activity"/>
    <property type="evidence" value="ECO:0007669"/>
    <property type="project" value="TreeGrafter"/>
</dbReference>
<dbReference type="SMART" id="SM01130">
    <property type="entry name" value="DHDPS"/>
    <property type="match status" value="1"/>
</dbReference>
<evidence type="ECO:0000256" key="1">
    <source>
        <dbReference type="ARBA" id="ARBA00001446"/>
    </source>
</evidence>
<accession>A0A841FKS5</accession>
<protein>
    <recommendedName>
        <fullName evidence="5">Probable 5-dehydro-4-deoxyglucarate dehydratase</fullName>
        <ecNumber evidence="5">4.2.1.41</ecNumber>
    </recommendedName>
    <alternativeName>
        <fullName evidence="5">5-keto-4-deoxy-glucarate dehydratase</fullName>
        <shortName evidence="5">KDGDH</shortName>
    </alternativeName>
</protein>
<dbReference type="GO" id="GO:0047448">
    <property type="term" value="F:5-dehydro-4-deoxyglucarate dehydratase activity"/>
    <property type="evidence" value="ECO:0007669"/>
    <property type="project" value="UniProtKB-UniRule"/>
</dbReference>
<evidence type="ECO:0000256" key="7">
    <source>
        <dbReference type="PIRSR" id="PIRSR001365-1"/>
    </source>
</evidence>
<evidence type="ECO:0000313" key="10">
    <source>
        <dbReference type="Proteomes" id="UP000548476"/>
    </source>
</evidence>
<feature type="active site" description="Proton donor/acceptor" evidence="7">
    <location>
        <position position="133"/>
    </location>
</feature>
<dbReference type="AlphaFoldDB" id="A0A841FKS5"/>
<evidence type="ECO:0000256" key="6">
    <source>
        <dbReference type="PIRNR" id="PIRNR001365"/>
    </source>
</evidence>
<name>A0A841FKS5_9ACTN</name>
<dbReference type="PANTHER" id="PTHR12128">
    <property type="entry name" value="DIHYDRODIPICOLINATE SYNTHASE"/>
    <property type="match status" value="1"/>
</dbReference>
<dbReference type="RefSeq" id="WP_184787050.1">
    <property type="nucleotide sequence ID" value="NZ_BONT01000045.1"/>
</dbReference>
<dbReference type="InterPro" id="IPR013785">
    <property type="entry name" value="Aldolase_TIM"/>
</dbReference>
<dbReference type="PANTHER" id="PTHR12128:SF19">
    <property type="entry name" value="5-DEHYDRO-4-DEOXYGLUCARATE DEHYDRATASE 2-RELATED"/>
    <property type="match status" value="1"/>
</dbReference>
<feature type="active site" description="Schiff-base intermediate with substrate" evidence="7">
    <location>
        <position position="158"/>
    </location>
</feature>
<feature type="binding site" evidence="8">
    <location>
        <position position="46"/>
    </location>
    <ligand>
        <name>pyruvate</name>
        <dbReference type="ChEBI" id="CHEBI:15361"/>
    </ligand>
</feature>
<comment type="pathway">
    <text evidence="2 5">Carbohydrate acid metabolism; D-glucarate degradation; 2,5-dioxopentanoate from D-glucarate: step 2/2.</text>
</comment>
<evidence type="ECO:0000256" key="3">
    <source>
        <dbReference type="ARBA" id="ARBA00007592"/>
    </source>
</evidence>
<proteinExistence type="inferred from homology"/>
<evidence type="ECO:0000313" key="9">
    <source>
        <dbReference type="EMBL" id="MBB6034162.1"/>
    </source>
</evidence>
<evidence type="ECO:0000256" key="8">
    <source>
        <dbReference type="PIRSR" id="PIRSR001365-2"/>
    </source>
</evidence>
<dbReference type="InterPro" id="IPR017655">
    <property type="entry name" value="Dehydro-deoxyglucarate_dehyd"/>
</dbReference>
<comment type="similarity">
    <text evidence="3 5 6">Belongs to the DapA family.</text>
</comment>
<dbReference type="EC" id="4.2.1.41" evidence="5"/>
<dbReference type="NCBIfam" id="NF002958">
    <property type="entry name" value="PRK03620.1"/>
    <property type="match status" value="1"/>
</dbReference>
<sequence>MHPHGLLSFPLTPFAADDTVDLAVYADHLAAQIEAGPSGLFVACGTGEFTALSMAEFRMVVRRAVKVAAGRLPVYAGIGGGPAIAREFAAAAAECGADGALLLPPYLVESTPAGLLRHIRYVAEPARLPITVYQRANAVLDPETAVALLDVPTVAGIKDGRGDVDAMLRLVTAVRTSGHARAGEFGFLNGLPTAELSAQAYRAIGVEGYSSAVLCFAPDIAGAFYRAFADGDDTATRTLLARFYLPFAALRAQVPGYAVSLVKAGARLAGLPMGGVRPPLVDPSPDHVDRLAAIIADGRAALAGIEAGRVSTVEAQ</sequence>
<dbReference type="Proteomes" id="UP000548476">
    <property type="component" value="Unassembled WGS sequence"/>
</dbReference>
<gene>
    <name evidence="9" type="ORF">HNR73_002012</name>
</gene>
<evidence type="ECO:0000256" key="4">
    <source>
        <dbReference type="ARBA" id="ARBA00023239"/>
    </source>
</evidence>
<dbReference type="UniPathway" id="UPA00564">
    <property type="reaction ID" value="UER00628"/>
</dbReference>
<keyword evidence="4 5" id="KW-0456">Lyase</keyword>
<dbReference type="PIRSF" id="PIRSF001365">
    <property type="entry name" value="DHDPS"/>
    <property type="match status" value="1"/>
</dbReference>
<dbReference type="Gene3D" id="3.20.20.70">
    <property type="entry name" value="Aldolase class I"/>
    <property type="match status" value="1"/>
</dbReference>
<dbReference type="HAMAP" id="MF_00694">
    <property type="entry name" value="KDGDH"/>
    <property type="match status" value="1"/>
</dbReference>
<evidence type="ECO:0000256" key="2">
    <source>
        <dbReference type="ARBA" id="ARBA00004983"/>
    </source>
</evidence>
<keyword evidence="10" id="KW-1185">Reference proteome</keyword>
<reference evidence="9 10" key="1">
    <citation type="submission" date="2020-08" db="EMBL/GenBank/DDBJ databases">
        <title>Genomic Encyclopedia of Type Strains, Phase IV (KMG-IV): sequencing the most valuable type-strain genomes for metagenomic binning, comparative biology and taxonomic classification.</title>
        <authorList>
            <person name="Goeker M."/>
        </authorList>
    </citation>
    <scope>NUCLEOTIDE SEQUENCE [LARGE SCALE GENOMIC DNA]</scope>
    <source>
        <strain evidence="9 10">YIM 65646</strain>
    </source>
</reference>
<comment type="catalytic activity">
    <reaction evidence="1 5">
        <text>5-dehydro-4-deoxy-D-glucarate + H(+) = 2,5-dioxopentanoate + CO2 + H2O</text>
        <dbReference type="Rhea" id="RHEA:24608"/>
        <dbReference type="ChEBI" id="CHEBI:15377"/>
        <dbReference type="ChEBI" id="CHEBI:15378"/>
        <dbReference type="ChEBI" id="CHEBI:16526"/>
        <dbReference type="ChEBI" id="CHEBI:42819"/>
        <dbReference type="ChEBI" id="CHEBI:58136"/>
        <dbReference type="EC" id="4.2.1.41"/>
    </reaction>
</comment>
<comment type="caution">
    <text evidence="9">The sequence shown here is derived from an EMBL/GenBank/DDBJ whole genome shotgun (WGS) entry which is preliminary data.</text>
</comment>
<dbReference type="SUPFAM" id="SSF51569">
    <property type="entry name" value="Aldolase"/>
    <property type="match status" value="1"/>
</dbReference>
<dbReference type="Pfam" id="PF00701">
    <property type="entry name" value="DHDPS"/>
    <property type="match status" value="1"/>
</dbReference>
<dbReference type="GO" id="GO:0042838">
    <property type="term" value="P:D-glucarate catabolic process"/>
    <property type="evidence" value="ECO:0007669"/>
    <property type="project" value="UniProtKB-UniRule"/>
</dbReference>